<reference evidence="2" key="1">
    <citation type="submission" date="2021-02" db="EMBL/GenBank/DDBJ databases">
        <authorList>
            <person name="Nowell W R."/>
        </authorList>
    </citation>
    <scope>NUCLEOTIDE SEQUENCE</scope>
</reference>
<dbReference type="EMBL" id="CAJNOQ010014599">
    <property type="protein sequence ID" value="CAF1344946.1"/>
    <property type="molecule type" value="Genomic_DNA"/>
</dbReference>
<protein>
    <recommendedName>
        <fullName evidence="5">Acyltransferase 3 domain-containing protein</fullName>
    </recommendedName>
</protein>
<evidence type="ECO:0000313" key="3">
    <source>
        <dbReference type="EMBL" id="CAF4209745.1"/>
    </source>
</evidence>
<dbReference type="Proteomes" id="UP000681722">
    <property type="component" value="Unassembled WGS sequence"/>
</dbReference>
<dbReference type="EMBL" id="CAJOBC010060963">
    <property type="protein sequence ID" value="CAF4209745.1"/>
    <property type="molecule type" value="Genomic_DNA"/>
</dbReference>
<feature type="transmembrane region" description="Helical" evidence="1">
    <location>
        <begin position="153"/>
        <end position="180"/>
    </location>
</feature>
<feature type="transmembrane region" description="Helical" evidence="1">
    <location>
        <begin position="315"/>
        <end position="332"/>
    </location>
</feature>
<feature type="transmembrane region" description="Helical" evidence="1">
    <location>
        <begin position="37"/>
        <end position="54"/>
    </location>
</feature>
<sequence length="486" mass="57203">MSSSSFIFQPLKDFNCLFKSNKFSTIDGLRTSAHLSLVYLHIVMVFVLLIPMYPNKEWLEYLKTNSFLVTSYAPLILEIFFLLTGFLLTYQTLTIKENINIYLFIFKRFLRYLPGLGLIYLYIFIFDDSSMNKNWIQYFIHLPLIQNYINTDYWSLSLIATWSNSLDFQVYILLSILIYFLSMKYKLNLRQIYDILYILLLSSFCVCFYCFDSRTMNTKKEGVQLHPLIALNYTQVKIYFEFNNLPSLSINETTVTNDLNYLQSSIILKNHLKYYYYPLHIRYSSFIVGSLLAVKLLLSGHNIQNNNTFSRFKKLIYGILMCCLFLSIIRQLKITQLKPSEIMITIVMCSIRQLISIIFAFLLYTTLVDKQHSYHNKYLKQILCFHIFTPLAKLSYSVYLLHFRIASDLVYKGPLNKLLIVHIDLAAPICFIFTLIISVLIACIWYCFVEQPFVRLTNNLFHLTTSSSNDEQQSLIDNNSYCLKKE</sequence>
<keyword evidence="1" id="KW-0472">Membrane</keyword>
<feature type="non-terminal residue" evidence="2">
    <location>
        <position position="486"/>
    </location>
</feature>
<accession>A0A815GY60</accession>
<dbReference type="OrthoDB" id="10010847at2759"/>
<dbReference type="Proteomes" id="UP000663829">
    <property type="component" value="Unassembled WGS sequence"/>
</dbReference>
<feature type="transmembrane region" description="Helical" evidence="1">
    <location>
        <begin position="66"/>
        <end position="88"/>
    </location>
</feature>
<evidence type="ECO:0008006" key="5">
    <source>
        <dbReference type="Google" id="ProtNLM"/>
    </source>
</evidence>
<evidence type="ECO:0000256" key="1">
    <source>
        <dbReference type="SAM" id="Phobius"/>
    </source>
</evidence>
<dbReference type="PANTHER" id="PTHR11161">
    <property type="entry name" value="O-ACYLTRANSFERASE"/>
    <property type="match status" value="1"/>
</dbReference>
<dbReference type="AlphaFoldDB" id="A0A815GY60"/>
<feature type="transmembrane region" description="Helical" evidence="1">
    <location>
        <begin position="344"/>
        <end position="364"/>
    </location>
</feature>
<name>A0A815GY60_9BILA</name>
<proteinExistence type="predicted"/>
<feature type="transmembrane region" description="Helical" evidence="1">
    <location>
        <begin position="109"/>
        <end position="126"/>
    </location>
</feature>
<evidence type="ECO:0000313" key="4">
    <source>
        <dbReference type="Proteomes" id="UP000663829"/>
    </source>
</evidence>
<feature type="transmembrane region" description="Helical" evidence="1">
    <location>
        <begin position="385"/>
        <end position="405"/>
    </location>
</feature>
<comment type="caution">
    <text evidence="2">The sequence shown here is derived from an EMBL/GenBank/DDBJ whole genome shotgun (WGS) entry which is preliminary data.</text>
</comment>
<feature type="transmembrane region" description="Helical" evidence="1">
    <location>
        <begin position="425"/>
        <end position="448"/>
    </location>
</feature>
<organism evidence="2 4">
    <name type="scientific">Didymodactylos carnosus</name>
    <dbReference type="NCBI Taxonomy" id="1234261"/>
    <lineage>
        <taxon>Eukaryota</taxon>
        <taxon>Metazoa</taxon>
        <taxon>Spiralia</taxon>
        <taxon>Gnathifera</taxon>
        <taxon>Rotifera</taxon>
        <taxon>Eurotatoria</taxon>
        <taxon>Bdelloidea</taxon>
        <taxon>Philodinida</taxon>
        <taxon>Philodinidae</taxon>
        <taxon>Didymodactylos</taxon>
    </lineage>
</organism>
<keyword evidence="1" id="KW-0812">Transmembrane</keyword>
<dbReference type="InterPro" id="IPR052728">
    <property type="entry name" value="O2_lipid_transport_reg"/>
</dbReference>
<evidence type="ECO:0000313" key="2">
    <source>
        <dbReference type="EMBL" id="CAF1344946.1"/>
    </source>
</evidence>
<feature type="transmembrane region" description="Helical" evidence="1">
    <location>
        <begin position="192"/>
        <end position="211"/>
    </location>
</feature>
<keyword evidence="4" id="KW-1185">Reference proteome</keyword>
<gene>
    <name evidence="2" type="ORF">GPM918_LOCUS30621</name>
    <name evidence="3" type="ORF">SRO942_LOCUS31240</name>
</gene>
<keyword evidence="1" id="KW-1133">Transmembrane helix</keyword>
<dbReference type="PANTHER" id="PTHR11161:SF0">
    <property type="entry name" value="O-ACYLTRANSFERASE LIKE PROTEIN"/>
    <property type="match status" value="1"/>
</dbReference>
<feature type="transmembrane region" description="Helical" evidence="1">
    <location>
        <begin position="274"/>
        <end position="294"/>
    </location>
</feature>